<accession>A0A3Q9IRP5</accession>
<gene>
    <name evidence="1" type="ORF">D8S85_19820</name>
</gene>
<keyword evidence="2" id="KW-1185">Reference proteome</keyword>
<sequence length="77" mass="9150">MIRYLKATFFEVAFDVYTLDIVKNNPEKQTEILEGINEIGRFVRDLSFVAIGTDYFHTFVKIECLRRPNEMIIRVNF</sequence>
<dbReference type="AlphaFoldDB" id="A0A3Q9IRP5"/>
<dbReference type="Proteomes" id="UP000270673">
    <property type="component" value="Chromosome"/>
</dbReference>
<proteinExistence type="predicted"/>
<protein>
    <submittedName>
        <fullName evidence="1">Uncharacterized protein</fullName>
    </submittedName>
</protein>
<reference evidence="1 2" key="1">
    <citation type="submission" date="2018-10" db="EMBL/GenBank/DDBJ databases">
        <title>Butyricimonas faecalis sp. nov., isolated from human faeces and emended description of the genus Butyricimonas.</title>
        <authorList>
            <person name="Le Roy T."/>
            <person name="Van der Smissen P."/>
            <person name="Paquot A."/>
            <person name="Delzenne N."/>
            <person name="Muccioli G."/>
            <person name="Collet J.-F."/>
            <person name="Cani P.D."/>
        </authorList>
    </citation>
    <scope>NUCLEOTIDE SEQUENCE [LARGE SCALE GENOMIC DNA]</scope>
    <source>
        <strain evidence="1 2">H184</strain>
    </source>
</reference>
<organism evidence="1 2">
    <name type="scientific">Butyricimonas faecalis</name>
    <dbReference type="NCBI Taxonomy" id="2093856"/>
    <lineage>
        <taxon>Bacteria</taxon>
        <taxon>Pseudomonadati</taxon>
        <taxon>Bacteroidota</taxon>
        <taxon>Bacteroidia</taxon>
        <taxon>Bacteroidales</taxon>
        <taxon>Odoribacteraceae</taxon>
        <taxon>Butyricimonas</taxon>
    </lineage>
</organism>
<dbReference type="KEGG" id="buy:D8S85_19820"/>
<dbReference type="EMBL" id="CP032819">
    <property type="protein sequence ID" value="AZS31573.1"/>
    <property type="molecule type" value="Genomic_DNA"/>
</dbReference>
<evidence type="ECO:0000313" key="1">
    <source>
        <dbReference type="EMBL" id="AZS31573.1"/>
    </source>
</evidence>
<name>A0A3Q9IRP5_9BACT</name>
<evidence type="ECO:0000313" key="2">
    <source>
        <dbReference type="Proteomes" id="UP000270673"/>
    </source>
</evidence>